<dbReference type="EMBL" id="JADOGI010000192">
    <property type="protein sequence ID" value="MBF8192079.1"/>
    <property type="molecule type" value="Genomic_DNA"/>
</dbReference>
<dbReference type="RefSeq" id="WP_195900984.1">
    <property type="nucleotide sequence ID" value="NZ_JADOGI010000192.1"/>
</dbReference>
<sequence>MSLPKAAMCWASAYHQVDEWISGVVEEARDGVGLAPAGGVRPGTAPVPAGSRGALPENPSTEPPATVHSG</sequence>
<name>A0A931F1N8_9ACTN</name>
<protein>
    <submittedName>
        <fullName evidence="2">Uncharacterized protein</fullName>
    </submittedName>
</protein>
<dbReference type="Proteomes" id="UP000605361">
    <property type="component" value="Unassembled WGS sequence"/>
</dbReference>
<accession>A0A931F1N8</accession>
<evidence type="ECO:0000313" key="2">
    <source>
        <dbReference type="EMBL" id="MBF8192079.1"/>
    </source>
</evidence>
<proteinExistence type="predicted"/>
<gene>
    <name evidence="2" type="ORF">ITP53_41655</name>
</gene>
<organism evidence="2 3">
    <name type="scientific">Nonomuraea cypriaca</name>
    <dbReference type="NCBI Taxonomy" id="1187855"/>
    <lineage>
        <taxon>Bacteria</taxon>
        <taxon>Bacillati</taxon>
        <taxon>Actinomycetota</taxon>
        <taxon>Actinomycetes</taxon>
        <taxon>Streptosporangiales</taxon>
        <taxon>Streptosporangiaceae</taxon>
        <taxon>Nonomuraea</taxon>
    </lineage>
</organism>
<evidence type="ECO:0000313" key="3">
    <source>
        <dbReference type="Proteomes" id="UP000605361"/>
    </source>
</evidence>
<reference evidence="2" key="1">
    <citation type="submission" date="2020-11" db="EMBL/GenBank/DDBJ databases">
        <title>Whole-genome analyses of Nonomuraea sp. K274.</title>
        <authorList>
            <person name="Veyisoglu A."/>
        </authorList>
    </citation>
    <scope>NUCLEOTIDE SEQUENCE</scope>
    <source>
        <strain evidence="2">K274</strain>
    </source>
</reference>
<evidence type="ECO:0000256" key="1">
    <source>
        <dbReference type="SAM" id="MobiDB-lite"/>
    </source>
</evidence>
<feature type="region of interest" description="Disordered" evidence="1">
    <location>
        <begin position="35"/>
        <end position="70"/>
    </location>
</feature>
<comment type="caution">
    <text evidence="2">The sequence shown here is derived from an EMBL/GenBank/DDBJ whole genome shotgun (WGS) entry which is preliminary data.</text>
</comment>
<dbReference type="AlphaFoldDB" id="A0A931F1N8"/>
<keyword evidence="3" id="KW-1185">Reference proteome</keyword>